<organism evidence="1 2">
    <name type="scientific">Rhizobium gallicum</name>
    <dbReference type="NCBI Taxonomy" id="56730"/>
    <lineage>
        <taxon>Bacteria</taxon>
        <taxon>Pseudomonadati</taxon>
        <taxon>Pseudomonadota</taxon>
        <taxon>Alphaproteobacteria</taxon>
        <taxon>Hyphomicrobiales</taxon>
        <taxon>Rhizobiaceae</taxon>
        <taxon>Rhizobium/Agrobacterium group</taxon>
        <taxon>Rhizobium</taxon>
    </lineage>
</organism>
<keyword evidence="1" id="KW-0614">Plasmid</keyword>
<name>A0A1L5NRB1_9HYPH</name>
<protein>
    <submittedName>
        <fullName evidence="1">Uncharacterized protein</fullName>
    </submittedName>
</protein>
<dbReference type="Proteomes" id="UP000184749">
    <property type="component" value="Plasmid pRgalIE4872c"/>
</dbReference>
<geneLocation type="plasmid" evidence="2">
    <name>prgalie4872c</name>
</geneLocation>
<evidence type="ECO:0000313" key="1">
    <source>
        <dbReference type="EMBL" id="APO70412.1"/>
    </source>
</evidence>
<dbReference type="EMBL" id="CP017104">
    <property type="protein sequence ID" value="APO70412.1"/>
    <property type="molecule type" value="Genomic_DNA"/>
</dbReference>
<sequence>MWLVDPHIHANCCVADYDVRGGAFAPSRIDNSLRFQMGIAPPCEQLRWVDPYAPRYRRNARNRLHAFGYRLSLELI</sequence>
<reference evidence="1 2" key="1">
    <citation type="submission" date="2016-09" db="EMBL/GenBank/DDBJ databases">
        <title>The complete genome sequences of Rhizobium gallicum, symbiovars gallicum and phaseoli, symbionts associated to common bean (Phaseolus vulgaris).</title>
        <authorList>
            <person name="Bustos P."/>
            <person name="Santamaria R.I."/>
            <person name="Perez-Carrascal O.M."/>
            <person name="Juarez S."/>
            <person name="Lozano L."/>
            <person name="Martinez-Flores I."/>
            <person name="Martinez-Romero E."/>
            <person name="Cevallos M."/>
            <person name="Romero D."/>
            <person name="Davila G."/>
            <person name="Gonzalez V."/>
        </authorList>
    </citation>
    <scope>NUCLEOTIDE SEQUENCE [LARGE SCALE GENOMIC DNA]</scope>
    <source>
        <strain evidence="1 2">IE4872</strain>
        <plasmid evidence="2">prgalie4872c</plasmid>
    </source>
</reference>
<gene>
    <name evidence="1" type="ORF">IE4872_PC00395</name>
</gene>
<evidence type="ECO:0000313" key="2">
    <source>
        <dbReference type="Proteomes" id="UP000184749"/>
    </source>
</evidence>
<proteinExistence type="predicted"/>
<dbReference type="AlphaFoldDB" id="A0A1L5NRB1"/>
<accession>A0A1L5NRB1</accession>